<feature type="transmembrane region" description="Helical" evidence="6">
    <location>
        <begin position="121"/>
        <end position="138"/>
    </location>
</feature>
<comment type="caution">
    <text evidence="7">The sequence shown here is derived from an EMBL/GenBank/DDBJ whole genome shotgun (WGS) entry which is preliminary data.</text>
</comment>
<dbReference type="InterPro" id="IPR050833">
    <property type="entry name" value="Poly_Biosynth_Transport"/>
</dbReference>
<sequence length="496" mass="55096">MGIVIKQGSISGIITYLGAFIGFINSVILFPAFLSTEQVGLLRAIPSIAFMLLPMVQLGTAQALLKFAPELKKKSEGIAQLLGLISLGVLIGAIIVTILILGFKGQFIQLFVEKSPLINDYIHVIIALIFIVATYSLFETYSRILLKIIAMNVIKEILLRLFTSLLVTLYFLQFLSLTQMVNGLILIYALALLALVLYIAYLGELKISFQLKGLDKDFIKRISNFSLYSMIGASGAYIILNIDQLMVSSMLGLDENGIYTTAFFFAIMIELSKRAILQITTPLISESFENGRLDEIQKMHRQLSINQMIVASLFFIGIVANLDNIYALMPNGDAYSLGKNVVIIIGLAKLIDMTFANNSEIIVMSQYYRFNVITIVCLSGVLVLLNWLFIPIYGIDGAALASLISIFCFNLIKMFFIKWKLKITPFTLGNLKVLVILIVVFSIGYFMPNMGPALVDALIRSAIITLIFVSLVLIFKVSPEVTGIYRKHIKNRILGL</sequence>
<feature type="transmembrane region" description="Helical" evidence="6">
    <location>
        <begin position="12"/>
        <end position="33"/>
    </location>
</feature>
<dbReference type="EMBL" id="JAOYOD010000001">
    <property type="protein sequence ID" value="MCV9385730.1"/>
    <property type="molecule type" value="Genomic_DNA"/>
</dbReference>
<feature type="transmembrane region" description="Helical" evidence="6">
    <location>
        <begin position="45"/>
        <end position="65"/>
    </location>
</feature>
<feature type="transmembrane region" description="Helical" evidence="6">
    <location>
        <begin position="222"/>
        <end position="242"/>
    </location>
</feature>
<proteinExistence type="predicted"/>
<feature type="transmembrane region" description="Helical" evidence="6">
    <location>
        <begin position="77"/>
        <end position="101"/>
    </location>
</feature>
<evidence type="ECO:0000256" key="2">
    <source>
        <dbReference type="ARBA" id="ARBA00022475"/>
    </source>
</evidence>
<dbReference type="PANTHER" id="PTHR30250">
    <property type="entry name" value="PST FAMILY PREDICTED COLANIC ACID TRANSPORTER"/>
    <property type="match status" value="1"/>
</dbReference>
<dbReference type="PANTHER" id="PTHR30250:SF11">
    <property type="entry name" value="O-ANTIGEN TRANSPORTER-RELATED"/>
    <property type="match status" value="1"/>
</dbReference>
<comment type="subcellular location">
    <subcellularLocation>
        <location evidence="1">Cell membrane</location>
        <topology evidence="1">Multi-pass membrane protein</topology>
    </subcellularLocation>
</comment>
<evidence type="ECO:0000256" key="6">
    <source>
        <dbReference type="SAM" id="Phobius"/>
    </source>
</evidence>
<evidence type="ECO:0000313" key="7">
    <source>
        <dbReference type="EMBL" id="MCV9385730.1"/>
    </source>
</evidence>
<evidence type="ECO:0000256" key="1">
    <source>
        <dbReference type="ARBA" id="ARBA00004651"/>
    </source>
</evidence>
<keyword evidence="4 6" id="KW-1133">Transmembrane helix</keyword>
<dbReference type="InterPro" id="IPR002797">
    <property type="entry name" value="Polysacc_synth"/>
</dbReference>
<evidence type="ECO:0000313" key="8">
    <source>
        <dbReference type="Proteomes" id="UP001300692"/>
    </source>
</evidence>
<organism evidence="7 8">
    <name type="scientific">Reichenbachiella ulvae</name>
    <dbReference type="NCBI Taxonomy" id="2980104"/>
    <lineage>
        <taxon>Bacteria</taxon>
        <taxon>Pseudomonadati</taxon>
        <taxon>Bacteroidota</taxon>
        <taxon>Cytophagia</taxon>
        <taxon>Cytophagales</taxon>
        <taxon>Reichenbachiellaceae</taxon>
        <taxon>Reichenbachiella</taxon>
    </lineage>
</organism>
<keyword evidence="8" id="KW-1185">Reference proteome</keyword>
<dbReference type="Pfam" id="PF01943">
    <property type="entry name" value="Polysacc_synt"/>
    <property type="match status" value="1"/>
</dbReference>
<evidence type="ECO:0000256" key="5">
    <source>
        <dbReference type="ARBA" id="ARBA00023136"/>
    </source>
</evidence>
<evidence type="ECO:0000256" key="3">
    <source>
        <dbReference type="ARBA" id="ARBA00022692"/>
    </source>
</evidence>
<protein>
    <submittedName>
        <fullName evidence="7">Oligosaccharide flippase family protein</fullName>
    </submittedName>
</protein>
<feature type="transmembrane region" description="Helical" evidence="6">
    <location>
        <begin position="458"/>
        <end position="477"/>
    </location>
</feature>
<keyword evidence="5 6" id="KW-0472">Membrane</keyword>
<keyword evidence="3 6" id="KW-0812">Transmembrane</keyword>
<dbReference type="RefSeq" id="WP_264136513.1">
    <property type="nucleotide sequence ID" value="NZ_JAOYOD010000001.1"/>
</dbReference>
<reference evidence="7 8" key="1">
    <citation type="submission" date="2022-10" db="EMBL/GenBank/DDBJ databases">
        <title>Comparative genomics and taxonomic characterization of three novel marine species of genus Reichenbachiella exhibiting antioxidant and polysaccharide degradation activities.</title>
        <authorList>
            <person name="Muhammad N."/>
            <person name="Lee Y.-J."/>
            <person name="Ko J."/>
            <person name="Kim S.-G."/>
        </authorList>
    </citation>
    <scope>NUCLEOTIDE SEQUENCE [LARGE SCALE GENOMIC DNA]</scope>
    <source>
        <strain evidence="7 8">ABR2-5</strain>
    </source>
</reference>
<feature type="transmembrane region" description="Helical" evidence="6">
    <location>
        <begin position="183"/>
        <end position="201"/>
    </location>
</feature>
<evidence type="ECO:0000256" key="4">
    <source>
        <dbReference type="ARBA" id="ARBA00022989"/>
    </source>
</evidence>
<feature type="transmembrane region" description="Helical" evidence="6">
    <location>
        <begin position="158"/>
        <end position="177"/>
    </location>
</feature>
<feature type="transmembrane region" description="Helical" evidence="6">
    <location>
        <begin position="305"/>
        <end position="322"/>
    </location>
</feature>
<name>A0ABT3CPT6_9BACT</name>
<keyword evidence="2" id="KW-1003">Cell membrane</keyword>
<accession>A0ABT3CPT6</accession>
<feature type="transmembrane region" description="Helical" evidence="6">
    <location>
        <begin position="428"/>
        <end position="446"/>
    </location>
</feature>
<feature type="transmembrane region" description="Helical" evidence="6">
    <location>
        <begin position="398"/>
        <end position="416"/>
    </location>
</feature>
<dbReference type="Proteomes" id="UP001300692">
    <property type="component" value="Unassembled WGS sequence"/>
</dbReference>
<gene>
    <name evidence="7" type="ORF">N7U62_03605</name>
</gene>
<feature type="transmembrane region" description="Helical" evidence="6">
    <location>
        <begin position="372"/>
        <end position="392"/>
    </location>
</feature>